<dbReference type="Gene3D" id="2.40.50.140">
    <property type="entry name" value="Nucleic acid-binding proteins"/>
    <property type="match status" value="1"/>
</dbReference>
<dbReference type="InterPro" id="IPR012309">
    <property type="entry name" value="DNA_ligase_ATP-dep_C"/>
</dbReference>
<dbReference type="OrthoDB" id="9802472at2"/>
<evidence type="ECO:0000256" key="2">
    <source>
        <dbReference type="ARBA" id="ARBA00012727"/>
    </source>
</evidence>
<evidence type="ECO:0000313" key="6">
    <source>
        <dbReference type="EMBL" id="TCP60205.1"/>
    </source>
</evidence>
<comment type="catalytic activity">
    <reaction evidence="4">
        <text>ATP + (deoxyribonucleotide)n-3'-hydroxyl + 5'-phospho-(deoxyribonucleotide)m = (deoxyribonucleotide)n+m + AMP + diphosphate.</text>
        <dbReference type="EC" id="6.5.1.1"/>
    </reaction>
</comment>
<dbReference type="Pfam" id="PF01068">
    <property type="entry name" value="DNA_ligase_A_M"/>
    <property type="match status" value="1"/>
</dbReference>
<dbReference type="RefSeq" id="WP_131920864.1">
    <property type="nucleotide sequence ID" value="NZ_JAOQNU010000041.1"/>
</dbReference>
<comment type="caution">
    <text evidence="6">The sequence shown here is derived from an EMBL/GenBank/DDBJ whole genome shotgun (WGS) entry which is preliminary data.</text>
</comment>
<reference evidence="6 7" key="1">
    <citation type="submission" date="2019-03" db="EMBL/GenBank/DDBJ databases">
        <title>Genomic Encyclopedia of Type Strains, Phase IV (KMG-IV): sequencing the most valuable type-strain genomes for metagenomic binning, comparative biology and taxonomic classification.</title>
        <authorList>
            <person name="Goeker M."/>
        </authorList>
    </citation>
    <scope>NUCLEOTIDE SEQUENCE [LARGE SCALE GENOMIC DNA]</scope>
    <source>
        <strain evidence="6 7">DSM 11170</strain>
    </source>
</reference>
<dbReference type="InterPro" id="IPR050191">
    <property type="entry name" value="ATP-dep_DNA_ligase"/>
</dbReference>
<dbReference type="Pfam" id="PF04679">
    <property type="entry name" value="DNA_ligase_A_C"/>
    <property type="match status" value="1"/>
</dbReference>
<feature type="domain" description="ATP-dependent DNA ligase family profile" evidence="5">
    <location>
        <begin position="114"/>
        <end position="205"/>
    </location>
</feature>
<dbReference type="SUPFAM" id="SSF56091">
    <property type="entry name" value="DNA ligase/mRNA capping enzyme, catalytic domain"/>
    <property type="match status" value="1"/>
</dbReference>
<sequence>MSASLDFGSLRPMEPVAVTAPFDDPQWLFQVKWDGIRALAFVRCGNENEGIRLQSRRGRAMTVQFPEIIGEPILRLPHRGLVDGELIVLDEQGKPNFQRILRRERMGLPAVIQASLSSLPAVFMAFDLLELDDLPLLDRPLVERLTLLQAHLVVGERVQFVEAVPCDGIALFQAVQALELEGMIAKEAASPYLIGKKHRAWKKIKHFRRLDCWIIGYCEGERGRLASLALAEATEKGLRYIGNVGTGFTEKEAARWHQVLKAQQTAIPAQGSPFIPVQKAYPATVRFLEWTGNLQLRHPLLIEARIPSA</sequence>
<dbReference type="EC" id="6.5.1.1" evidence="2"/>
<keyword evidence="7" id="KW-1185">Reference proteome</keyword>
<dbReference type="GO" id="GO:0003910">
    <property type="term" value="F:DNA ligase (ATP) activity"/>
    <property type="evidence" value="ECO:0007669"/>
    <property type="project" value="UniProtKB-EC"/>
</dbReference>
<dbReference type="EMBL" id="SLXT01000040">
    <property type="protein sequence ID" value="TCP60205.1"/>
    <property type="molecule type" value="Genomic_DNA"/>
</dbReference>
<comment type="similarity">
    <text evidence="1">Belongs to the ATP-dependent DNA ligase family.</text>
</comment>
<dbReference type="Gene3D" id="3.30.470.30">
    <property type="entry name" value="DNA ligase/mRNA capping enzyme"/>
    <property type="match status" value="1"/>
</dbReference>
<dbReference type="InterPro" id="IPR012340">
    <property type="entry name" value="NA-bd_OB-fold"/>
</dbReference>
<accession>A0A4R2RLW7</accession>
<evidence type="ECO:0000256" key="1">
    <source>
        <dbReference type="ARBA" id="ARBA00007572"/>
    </source>
</evidence>
<evidence type="ECO:0000256" key="4">
    <source>
        <dbReference type="ARBA" id="ARBA00034003"/>
    </source>
</evidence>
<name>A0A4R2RLW7_9FIRM</name>
<dbReference type="PANTHER" id="PTHR45674:SF4">
    <property type="entry name" value="DNA LIGASE 1"/>
    <property type="match status" value="1"/>
</dbReference>
<dbReference type="GO" id="GO:0006281">
    <property type="term" value="P:DNA repair"/>
    <property type="evidence" value="ECO:0007669"/>
    <property type="project" value="InterPro"/>
</dbReference>
<gene>
    <name evidence="6" type="ORF">EDD73_14012</name>
</gene>
<organism evidence="6 7">
    <name type="scientific">Heliophilum fasciatum</name>
    <dbReference type="NCBI Taxonomy" id="35700"/>
    <lineage>
        <taxon>Bacteria</taxon>
        <taxon>Bacillati</taxon>
        <taxon>Bacillota</taxon>
        <taxon>Clostridia</taxon>
        <taxon>Eubacteriales</taxon>
        <taxon>Heliobacteriaceae</taxon>
        <taxon>Heliophilum</taxon>
    </lineage>
</organism>
<evidence type="ECO:0000259" key="5">
    <source>
        <dbReference type="PROSITE" id="PS50160"/>
    </source>
</evidence>
<dbReference type="InterPro" id="IPR012310">
    <property type="entry name" value="DNA_ligase_ATP-dep_cent"/>
</dbReference>
<protein>
    <recommendedName>
        <fullName evidence="2">DNA ligase (ATP)</fullName>
        <ecNumber evidence="2">6.5.1.1</ecNumber>
    </recommendedName>
</protein>
<dbReference type="Proteomes" id="UP000294813">
    <property type="component" value="Unassembled WGS sequence"/>
</dbReference>
<dbReference type="Gene3D" id="3.30.1490.70">
    <property type="match status" value="1"/>
</dbReference>
<dbReference type="AlphaFoldDB" id="A0A4R2RLW7"/>
<keyword evidence="3 6" id="KW-0436">Ligase</keyword>
<dbReference type="PROSITE" id="PS50160">
    <property type="entry name" value="DNA_LIGASE_A3"/>
    <property type="match status" value="1"/>
</dbReference>
<dbReference type="PANTHER" id="PTHR45674">
    <property type="entry name" value="DNA LIGASE 1/3 FAMILY MEMBER"/>
    <property type="match status" value="1"/>
</dbReference>
<evidence type="ECO:0000313" key="7">
    <source>
        <dbReference type="Proteomes" id="UP000294813"/>
    </source>
</evidence>
<evidence type="ECO:0000256" key="3">
    <source>
        <dbReference type="ARBA" id="ARBA00022598"/>
    </source>
</evidence>
<dbReference type="GO" id="GO:0006310">
    <property type="term" value="P:DNA recombination"/>
    <property type="evidence" value="ECO:0007669"/>
    <property type="project" value="InterPro"/>
</dbReference>
<dbReference type="GO" id="GO:0005524">
    <property type="term" value="F:ATP binding"/>
    <property type="evidence" value="ECO:0007669"/>
    <property type="project" value="InterPro"/>
</dbReference>
<dbReference type="CDD" id="cd07906">
    <property type="entry name" value="Adenylation_DNA_ligase_LigD_LigC"/>
    <property type="match status" value="1"/>
</dbReference>
<proteinExistence type="inferred from homology"/>
<dbReference type="SUPFAM" id="SSF50249">
    <property type="entry name" value="Nucleic acid-binding proteins"/>
    <property type="match status" value="1"/>
</dbReference>